<dbReference type="AlphaFoldDB" id="A0A6V7URI9"/>
<feature type="region of interest" description="Disordered" evidence="1">
    <location>
        <begin position="93"/>
        <end position="112"/>
    </location>
</feature>
<name>A0A6V7URI9_MELEN</name>
<accession>A0A6V7URI9</accession>
<dbReference type="Proteomes" id="UP000580250">
    <property type="component" value="Unassembled WGS sequence"/>
</dbReference>
<feature type="region of interest" description="Disordered" evidence="1">
    <location>
        <begin position="160"/>
        <end position="186"/>
    </location>
</feature>
<comment type="caution">
    <text evidence="2">The sequence shown here is derived from an EMBL/GenBank/DDBJ whole genome shotgun (WGS) entry which is preliminary data.</text>
</comment>
<feature type="region of interest" description="Disordered" evidence="1">
    <location>
        <begin position="46"/>
        <end position="71"/>
    </location>
</feature>
<reference evidence="2 3" key="1">
    <citation type="submission" date="2020-08" db="EMBL/GenBank/DDBJ databases">
        <authorList>
            <person name="Koutsovoulos G."/>
            <person name="Danchin GJ E."/>
        </authorList>
    </citation>
    <scope>NUCLEOTIDE SEQUENCE [LARGE SCALE GENOMIC DNA]</scope>
</reference>
<proteinExistence type="predicted"/>
<feature type="compositionally biased region" description="Pro residues" evidence="1">
    <location>
        <begin position="99"/>
        <end position="111"/>
    </location>
</feature>
<feature type="compositionally biased region" description="Polar residues" evidence="1">
    <location>
        <begin position="174"/>
        <end position="186"/>
    </location>
</feature>
<dbReference type="OrthoDB" id="5904780at2759"/>
<feature type="compositionally biased region" description="Polar residues" evidence="1">
    <location>
        <begin position="52"/>
        <end position="71"/>
    </location>
</feature>
<sequence length="345" mass="38778">MEPVNNIISISKAILTLLEEKRRIDGELAKREVLLMANLKLITMEPPKTIDEQNSPESPISGNSDGLNNYETPLQIPLEREDVKNISEDNINQEIPEEQSPPSPERLPLPQPNSIFDVEVSPLSVSHSNNNVNSAVEAPLSDDETLEVTDEVEREIDQLGNGERNLADSGLGGRNNNSFTVPLQEPPTNFTMKLDFSLNDLFATEPDNFHSTEQIINNFKWILKINYRKQEQFKGATIPLSLGIFVQCKGPLNENNRGSCIVNELNFKIHNWNQGVPGLMKTRGCSTPFEPPFTSTTGVWFNLDKKKKMIEEGLVTREDLRIRVSVVLIFRHPHNSNSAQSIPDD</sequence>
<evidence type="ECO:0000313" key="2">
    <source>
        <dbReference type="EMBL" id="CAD2163991.1"/>
    </source>
</evidence>
<protein>
    <submittedName>
        <fullName evidence="2">Uncharacterized protein</fullName>
    </submittedName>
</protein>
<evidence type="ECO:0000256" key="1">
    <source>
        <dbReference type="SAM" id="MobiDB-lite"/>
    </source>
</evidence>
<evidence type="ECO:0000313" key="3">
    <source>
        <dbReference type="Proteomes" id="UP000580250"/>
    </source>
</evidence>
<dbReference type="EMBL" id="CAJEWN010000101">
    <property type="protein sequence ID" value="CAD2163991.1"/>
    <property type="molecule type" value="Genomic_DNA"/>
</dbReference>
<organism evidence="2 3">
    <name type="scientific">Meloidogyne enterolobii</name>
    <name type="common">Root-knot nematode worm</name>
    <name type="synonym">Meloidogyne mayaguensis</name>
    <dbReference type="NCBI Taxonomy" id="390850"/>
    <lineage>
        <taxon>Eukaryota</taxon>
        <taxon>Metazoa</taxon>
        <taxon>Ecdysozoa</taxon>
        <taxon>Nematoda</taxon>
        <taxon>Chromadorea</taxon>
        <taxon>Rhabditida</taxon>
        <taxon>Tylenchina</taxon>
        <taxon>Tylenchomorpha</taxon>
        <taxon>Tylenchoidea</taxon>
        <taxon>Meloidogynidae</taxon>
        <taxon>Meloidogyninae</taxon>
        <taxon>Meloidogyne</taxon>
    </lineage>
</organism>
<gene>
    <name evidence="2" type="ORF">MENT_LOCUS16320</name>
</gene>